<organism evidence="4 5">
    <name type="scientific">Aspergillus versicolor CBS 583.65</name>
    <dbReference type="NCBI Taxonomy" id="1036611"/>
    <lineage>
        <taxon>Eukaryota</taxon>
        <taxon>Fungi</taxon>
        <taxon>Dikarya</taxon>
        <taxon>Ascomycota</taxon>
        <taxon>Pezizomycotina</taxon>
        <taxon>Eurotiomycetes</taxon>
        <taxon>Eurotiomycetidae</taxon>
        <taxon>Eurotiales</taxon>
        <taxon>Aspergillaceae</taxon>
        <taxon>Aspergillus</taxon>
        <taxon>Aspergillus subgen. Nidulantes</taxon>
    </lineage>
</organism>
<dbReference type="STRING" id="1036611.A0A1L9P9X3"/>
<keyword evidence="2" id="KW-1133">Transmembrane helix</keyword>
<keyword evidence="3" id="KW-0732">Signal</keyword>
<evidence type="ECO:0000256" key="1">
    <source>
        <dbReference type="SAM" id="MobiDB-lite"/>
    </source>
</evidence>
<evidence type="ECO:0000313" key="5">
    <source>
        <dbReference type="Proteomes" id="UP000184073"/>
    </source>
</evidence>
<evidence type="ECO:0008006" key="6">
    <source>
        <dbReference type="Google" id="ProtNLM"/>
    </source>
</evidence>
<reference evidence="5" key="1">
    <citation type="journal article" date="2017" name="Genome Biol.">
        <title>Comparative genomics reveals high biological diversity and specific adaptations in the industrially and medically important fungal genus Aspergillus.</title>
        <authorList>
            <person name="de Vries R.P."/>
            <person name="Riley R."/>
            <person name="Wiebenga A."/>
            <person name="Aguilar-Osorio G."/>
            <person name="Amillis S."/>
            <person name="Uchima C.A."/>
            <person name="Anderluh G."/>
            <person name="Asadollahi M."/>
            <person name="Askin M."/>
            <person name="Barry K."/>
            <person name="Battaglia E."/>
            <person name="Bayram O."/>
            <person name="Benocci T."/>
            <person name="Braus-Stromeyer S.A."/>
            <person name="Caldana C."/>
            <person name="Canovas D."/>
            <person name="Cerqueira G.C."/>
            <person name="Chen F."/>
            <person name="Chen W."/>
            <person name="Choi C."/>
            <person name="Clum A."/>
            <person name="Dos Santos R.A."/>
            <person name="Damasio A.R."/>
            <person name="Diallinas G."/>
            <person name="Emri T."/>
            <person name="Fekete E."/>
            <person name="Flipphi M."/>
            <person name="Freyberg S."/>
            <person name="Gallo A."/>
            <person name="Gournas C."/>
            <person name="Habgood R."/>
            <person name="Hainaut M."/>
            <person name="Harispe M.L."/>
            <person name="Henrissat B."/>
            <person name="Hilden K.S."/>
            <person name="Hope R."/>
            <person name="Hossain A."/>
            <person name="Karabika E."/>
            <person name="Karaffa L."/>
            <person name="Karanyi Z."/>
            <person name="Krasevec N."/>
            <person name="Kuo A."/>
            <person name="Kusch H."/>
            <person name="LaButti K."/>
            <person name="Lagendijk E.L."/>
            <person name="Lapidus A."/>
            <person name="Levasseur A."/>
            <person name="Lindquist E."/>
            <person name="Lipzen A."/>
            <person name="Logrieco A.F."/>
            <person name="MacCabe A."/>
            <person name="Maekelae M.R."/>
            <person name="Malavazi I."/>
            <person name="Melin P."/>
            <person name="Meyer V."/>
            <person name="Mielnichuk N."/>
            <person name="Miskei M."/>
            <person name="Molnar A.P."/>
            <person name="Mule G."/>
            <person name="Ngan C.Y."/>
            <person name="Orejas M."/>
            <person name="Orosz E."/>
            <person name="Ouedraogo J.P."/>
            <person name="Overkamp K.M."/>
            <person name="Park H.-S."/>
            <person name="Perrone G."/>
            <person name="Piumi F."/>
            <person name="Punt P.J."/>
            <person name="Ram A.F."/>
            <person name="Ramon A."/>
            <person name="Rauscher S."/>
            <person name="Record E."/>
            <person name="Riano-Pachon D.M."/>
            <person name="Robert V."/>
            <person name="Roehrig J."/>
            <person name="Ruller R."/>
            <person name="Salamov A."/>
            <person name="Salih N.S."/>
            <person name="Samson R.A."/>
            <person name="Sandor E."/>
            <person name="Sanguinetti M."/>
            <person name="Schuetze T."/>
            <person name="Sepcic K."/>
            <person name="Shelest E."/>
            <person name="Sherlock G."/>
            <person name="Sophianopoulou V."/>
            <person name="Squina F.M."/>
            <person name="Sun H."/>
            <person name="Susca A."/>
            <person name="Todd R.B."/>
            <person name="Tsang A."/>
            <person name="Unkles S.E."/>
            <person name="van de Wiele N."/>
            <person name="van Rossen-Uffink D."/>
            <person name="Oliveira J.V."/>
            <person name="Vesth T.C."/>
            <person name="Visser J."/>
            <person name="Yu J.-H."/>
            <person name="Zhou M."/>
            <person name="Andersen M.R."/>
            <person name="Archer D.B."/>
            <person name="Baker S.E."/>
            <person name="Benoit I."/>
            <person name="Brakhage A.A."/>
            <person name="Braus G.H."/>
            <person name="Fischer R."/>
            <person name="Frisvad J.C."/>
            <person name="Goldman G.H."/>
            <person name="Houbraken J."/>
            <person name="Oakley B."/>
            <person name="Pocsi I."/>
            <person name="Scazzocchio C."/>
            <person name="Seiboth B."/>
            <person name="vanKuyk P.A."/>
            <person name="Wortman J."/>
            <person name="Dyer P.S."/>
            <person name="Grigoriev I.V."/>
        </authorList>
    </citation>
    <scope>NUCLEOTIDE SEQUENCE [LARGE SCALE GENOMIC DNA]</scope>
    <source>
        <strain evidence="5">CBS 583.65</strain>
    </source>
</reference>
<protein>
    <recommendedName>
        <fullName evidence="6">Peptidase A1 domain-containing protein</fullName>
    </recommendedName>
</protein>
<dbReference type="GeneID" id="63727056"/>
<dbReference type="VEuPathDB" id="FungiDB:ASPVEDRAFT_37685"/>
<dbReference type="RefSeq" id="XP_040664007.1">
    <property type="nucleotide sequence ID" value="XM_040811545.1"/>
</dbReference>
<gene>
    <name evidence="4" type="ORF">ASPVEDRAFT_37685</name>
</gene>
<keyword evidence="2" id="KW-0812">Transmembrane</keyword>
<proteinExistence type="predicted"/>
<feature type="region of interest" description="Disordered" evidence="1">
    <location>
        <begin position="368"/>
        <end position="388"/>
    </location>
</feature>
<accession>A0A1L9P9X3</accession>
<feature type="compositionally biased region" description="Gly residues" evidence="1">
    <location>
        <begin position="430"/>
        <end position="439"/>
    </location>
</feature>
<feature type="chain" id="PRO_5013358643" description="Peptidase A1 domain-containing protein" evidence="3">
    <location>
        <begin position="23"/>
        <end position="475"/>
    </location>
</feature>
<evidence type="ECO:0000256" key="3">
    <source>
        <dbReference type="SAM" id="SignalP"/>
    </source>
</evidence>
<dbReference type="Proteomes" id="UP000184073">
    <property type="component" value="Unassembled WGS sequence"/>
</dbReference>
<feature type="compositionally biased region" description="Low complexity" evidence="1">
    <location>
        <begin position="368"/>
        <end position="385"/>
    </location>
</feature>
<name>A0A1L9P9X3_ASPVE</name>
<dbReference type="AlphaFoldDB" id="A0A1L9P9X3"/>
<keyword evidence="5" id="KW-1185">Reference proteome</keyword>
<feature type="region of interest" description="Disordered" evidence="1">
    <location>
        <begin position="430"/>
        <end position="475"/>
    </location>
</feature>
<evidence type="ECO:0000313" key="4">
    <source>
        <dbReference type="EMBL" id="OJI98244.1"/>
    </source>
</evidence>
<feature type="signal peptide" evidence="3">
    <location>
        <begin position="1"/>
        <end position="22"/>
    </location>
</feature>
<sequence length="475" mass="50933">MKSSLFQRRVFATLCLPISTIAQNCITNVTDDAPNPEEKRLDVLSQADLDHLTGCTSITGQIVIGMNYTGPFTLNEVTEYTGRIRMDPVWFSHNMTSFEMLDVLNVNGSVKLYETPQVRLPSVQRIGSLFLSSSAGGELDAGALLNASSVRLEGPWSSVKLGSLRNISESLHVCSNIDCKMEGAGYATGRRRQILLDSQTFVDLPVLESATYIGINGSITNISMPRLSSIGVGETTPWGEGFDLVVRNEPLEIDLPALDTVAGSFLAMGSISSINLPNLVEARAPFFIQTDISSDIRLPSLQNARRMDIHGQINYVDVPVLSDIYSLSITSSIPYPCTDALNKLYEDFNNEHRYLTSSRELEITSCEPSIVSPSTSPVSSEGDSVNDGGKGLPQSAKVGIAIGCVIGALVILVIFFMAVRGKVGQRVLNEGGGTGGGTNRDGAIDGAIKPGGDGNAPPPPPYSREPMPEETVVSR</sequence>
<keyword evidence="2" id="KW-0472">Membrane</keyword>
<dbReference type="EMBL" id="KV878126">
    <property type="protein sequence ID" value="OJI98244.1"/>
    <property type="molecule type" value="Genomic_DNA"/>
</dbReference>
<feature type="transmembrane region" description="Helical" evidence="2">
    <location>
        <begin position="398"/>
        <end position="419"/>
    </location>
</feature>
<dbReference type="OrthoDB" id="4475228at2759"/>
<evidence type="ECO:0000256" key="2">
    <source>
        <dbReference type="SAM" id="Phobius"/>
    </source>
</evidence>